<dbReference type="Gene3D" id="3.30.70.1450">
    <property type="entry name" value="Regulator of K+ conductance, C-terminal domain"/>
    <property type="match status" value="1"/>
</dbReference>
<dbReference type="PANTHER" id="PTHR43833:SF7">
    <property type="entry name" value="KTR SYSTEM POTASSIUM UPTAKE PROTEIN C"/>
    <property type="match status" value="1"/>
</dbReference>
<keyword evidence="4" id="KW-1185">Reference proteome</keyword>
<name>A0ABQ0RLU0_GLUNI</name>
<reference evidence="3 4" key="1">
    <citation type="submission" date="2019-06" db="EMBL/GenBank/DDBJ databases">
        <title>Whole genome shotgun sequence of Glutamicibacter nicotianae NBRC 14234.</title>
        <authorList>
            <person name="Hosoyama A."/>
            <person name="Uohara A."/>
            <person name="Ohji S."/>
            <person name="Ichikawa N."/>
        </authorList>
    </citation>
    <scope>NUCLEOTIDE SEQUENCE [LARGE SCALE GENOMIC DNA]</scope>
    <source>
        <strain evidence="3 4">NBRC 14234</strain>
    </source>
</reference>
<dbReference type="PANTHER" id="PTHR43833">
    <property type="entry name" value="POTASSIUM CHANNEL PROTEIN 2-RELATED-RELATED"/>
    <property type="match status" value="1"/>
</dbReference>
<proteinExistence type="predicted"/>
<dbReference type="Pfam" id="PF02080">
    <property type="entry name" value="TrkA_C"/>
    <property type="match status" value="1"/>
</dbReference>
<dbReference type="SUPFAM" id="SSF51735">
    <property type="entry name" value="NAD(P)-binding Rossmann-fold domains"/>
    <property type="match status" value="1"/>
</dbReference>
<evidence type="ECO:0000259" key="2">
    <source>
        <dbReference type="PROSITE" id="PS51202"/>
    </source>
</evidence>
<dbReference type="Proteomes" id="UP000316242">
    <property type="component" value="Unassembled WGS sequence"/>
</dbReference>
<accession>A0ABQ0RLU0</accession>
<feature type="domain" description="RCK C-terminal" evidence="2">
    <location>
        <begin position="149"/>
        <end position="231"/>
    </location>
</feature>
<gene>
    <name evidence="3" type="ORF">ANI01nite_19850</name>
</gene>
<dbReference type="PROSITE" id="PS51202">
    <property type="entry name" value="RCK_C"/>
    <property type="match status" value="1"/>
</dbReference>
<evidence type="ECO:0000313" key="3">
    <source>
        <dbReference type="EMBL" id="GEC12782.1"/>
    </source>
</evidence>
<comment type="caution">
    <text evidence="3">The sequence shown here is derived from an EMBL/GenBank/DDBJ whole genome shotgun (WGS) entry which is preliminary data.</text>
</comment>
<evidence type="ECO:0000313" key="4">
    <source>
        <dbReference type="Proteomes" id="UP000316242"/>
    </source>
</evidence>
<dbReference type="InterPro" id="IPR003148">
    <property type="entry name" value="RCK_N"/>
</dbReference>
<dbReference type="SUPFAM" id="SSF116726">
    <property type="entry name" value="TrkA C-terminal domain-like"/>
    <property type="match status" value="1"/>
</dbReference>
<evidence type="ECO:0000259" key="1">
    <source>
        <dbReference type="PROSITE" id="PS51201"/>
    </source>
</evidence>
<organism evidence="3 4">
    <name type="scientific">Glutamicibacter nicotianae</name>
    <name type="common">Arthrobacter nicotianae</name>
    <dbReference type="NCBI Taxonomy" id="37929"/>
    <lineage>
        <taxon>Bacteria</taxon>
        <taxon>Bacillati</taxon>
        <taxon>Actinomycetota</taxon>
        <taxon>Actinomycetes</taxon>
        <taxon>Micrococcales</taxon>
        <taxon>Micrococcaceae</taxon>
        <taxon>Glutamicibacter</taxon>
    </lineage>
</organism>
<dbReference type="EMBL" id="BJNE01000007">
    <property type="protein sequence ID" value="GEC12782.1"/>
    <property type="molecule type" value="Genomic_DNA"/>
</dbReference>
<dbReference type="PROSITE" id="PS51201">
    <property type="entry name" value="RCK_N"/>
    <property type="match status" value="1"/>
</dbReference>
<protein>
    <submittedName>
        <fullName evidence="3">Potassium transporter</fullName>
    </submittedName>
</protein>
<dbReference type="InterPro" id="IPR036291">
    <property type="entry name" value="NAD(P)-bd_dom_sf"/>
</dbReference>
<dbReference type="Pfam" id="PF02254">
    <property type="entry name" value="TrkA_N"/>
    <property type="match status" value="1"/>
</dbReference>
<dbReference type="Gene3D" id="3.40.50.720">
    <property type="entry name" value="NAD(P)-binding Rossmann-like Domain"/>
    <property type="match status" value="1"/>
</dbReference>
<dbReference type="InterPro" id="IPR006037">
    <property type="entry name" value="RCK_C"/>
</dbReference>
<feature type="domain" description="RCK N-terminal" evidence="1">
    <location>
        <begin position="17"/>
        <end position="133"/>
    </location>
</feature>
<dbReference type="InterPro" id="IPR050721">
    <property type="entry name" value="Trk_Ktr_HKT_K-transport"/>
</dbReference>
<sequence length="231" mass="24955">MAKLLNFRNDAKGLPKAHSVAVIGLGRFGESLALELMKSGTQVLGIDVHENNVQSLNGEMTQVVRADASSREVLEQLSIHEFDRVVVAVGSHLQSSILCCSLLVSMGIPQIWAKAQDDRHGLILEQLGVHHIVYPEKDMGKRVAHLVRGSMMDYLEVDPGYAMVKMSAPATLHGVKLSDAAVRNKYRVTIAATTNAAGEWQNTDGNTVLSTGDKILVLGSIADTEKFGQLA</sequence>
<dbReference type="RefSeq" id="WP_255314484.1">
    <property type="nucleotide sequence ID" value="NZ_BAAAWM010000001.1"/>
</dbReference>
<dbReference type="InterPro" id="IPR036721">
    <property type="entry name" value="RCK_C_sf"/>
</dbReference>